<keyword evidence="9 14" id="KW-0133">Cell shape</keyword>
<evidence type="ECO:0000256" key="7">
    <source>
        <dbReference type="ARBA" id="ARBA00022741"/>
    </source>
</evidence>
<keyword evidence="5 14" id="KW-0436">Ligase</keyword>
<dbReference type="AlphaFoldDB" id="A7B201"/>
<feature type="binding site" evidence="14">
    <location>
        <begin position="147"/>
        <end position="153"/>
    </location>
    <ligand>
        <name>ATP</name>
        <dbReference type="ChEBI" id="CHEBI:30616"/>
    </ligand>
</feature>
<evidence type="ECO:0000313" key="19">
    <source>
        <dbReference type="Proteomes" id="UP000004410"/>
    </source>
</evidence>
<protein>
    <recommendedName>
        <fullName evidence="3 14">UDP-N-acetylmuramate--L-alanine ligase</fullName>
        <ecNumber evidence="3 14">6.3.2.8</ecNumber>
    </recommendedName>
    <alternativeName>
        <fullName evidence="14">UDP-N-acetylmuramoyl-L-alanine synthetase</fullName>
    </alternativeName>
</protein>
<evidence type="ECO:0000256" key="3">
    <source>
        <dbReference type="ARBA" id="ARBA00012211"/>
    </source>
</evidence>
<keyword evidence="8 14" id="KW-0067">ATP-binding</keyword>
<keyword evidence="10 14" id="KW-0573">Peptidoglycan synthesis</keyword>
<keyword evidence="7 14" id="KW-0547">Nucleotide-binding</keyword>
<dbReference type="Pfam" id="PF08245">
    <property type="entry name" value="Mur_ligase_M"/>
    <property type="match status" value="1"/>
</dbReference>
<dbReference type="EMBL" id="AAYG02000011">
    <property type="protein sequence ID" value="EDN78274.1"/>
    <property type="molecule type" value="Genomic_DNA"/>
</dbReference>
<comment type="catalytic activity">
    <reaction evidence="13 14">
        <text>UDP-N-acetyl-alpha-D-muramate + L-alanine + ATP = UDP-N-acetyl-alpha-D-muramoyl-L-alanine + ADP + phosphate + H(+)</text>
        <dbReference type="Rhea" id="RHEA:23372"/>
        <dbReference type="ChEBI" id="CHEBI:15378"/>
        <dbReference type="ChEBI" id="CHEBI:30616"/>
        <dbReference type="ChEBI" id="CHEBI:43474"/>
        <dbReference type="ChEBI" id="CHEBI:57972"/>
        <dbReference type="ChEBI" id="CHEBI:70757"/>
        <dbReference type="ChEBI" id="CHEBI:83898"/>
        <dbReference type="ChEBI" id="CHEBI:456216"/>
        <dbReference type="EC" id="6.3.2.8"/>
    </reaction>
</comment>
<dbReference type="Pfam" id="PF02875">
    <property type="entry name" value="Mur_ligase_C"/>
    <property type="match status" value="1"/>
</dbReference>
<proteinExistence type="inferred from homology"/>
<feature type="domain" description="Mur ligase central" evidence="17">
    <location>
        <begin position="145"/>
        <end position="325"/>
    </location>
</feature>
<evidence type="ECO:0000256" key="9">
    <source>
        <dbReference type="ARBA" id="ARBA00022960"/>
    </source>
</evidence>
<dbReference type="HAMAP" id="MF_00046">
    <property type="entry name" value="MurC"/>
    <property type="match status" value="1"/>
</dbReference>
<dbReference type="InterPro" id="IPR005758">
    <property type="entry name" value="UDP-N-AcMur_Ala_ligase_MurC"/>
</dbReference>
<dbReference type="UniPathway" id="UPA00219"/>
<gene>
    <name evidence="14 18" type="primary">murC</name>
    <name evidence="18" type="ORF">RUMGNA_01578</name>
</gene>
<evidence type="ECO:0000256" key="13">
    <source>
        <dbReference type="ARBA" id="ARBA00047833"/>
    </source>
</evidence>
<dbReference type="InterPro" id="IPR050061">
    <property type="entry name" value="MurCDEF_pg_biosynth"/>
</dbReference>
<sequence>MTKFNKLFTFKIKHTRFSTIFIVREGNHHMYKINFKQPIHVHFIGIGGISMSGLAEILLKEGFTVSGSDSKVSPLTEHLEAKGAQIFYGQKASNIIDGIDCVVYTAAIRRENAELMEAVAKKIPMLTRAELLGQLMANYKTPIAVSGTHGKTTTTSMISHVLLAGDTDPTISVGGILQAIGGNIRVGSSGIFVTEACEYTNSFLHFFPKISIILNIEADHLDFFKDLEDIRHSFHQFAALLPSDGTLIINGEIDQYQEICEGLDCSVVTYGMSPEFDYSAQNITYDEKGRVAFDFFRNGKLDTHIVLSVTGDHNVSNALSAIATAELLGLSMDTIQKGLLSFSGTDRRFEYKGTIDDVTIVDDYAHHPTEIKATLKAAKHYPHRKLWCVFQPHTYTRTKAFFQEFAEALSHADHVILADIYAARETDTLGVSSEALSDAIRSLGTDSHYFPSFAEIETFLKENWNAGDLVLTMGAGDVVKIGEDLLK</sequence>
<dbReference type="EC" id="6.3.2.8" evidence="3 14"/>
<evidence type="ECO:0000259" key="16">
    <source>
        <dbReference type="Pfam" id="PF02875"/>
    </source>
</evidence>
<dbReference type="GO" id="GO:0051301">
    <property type="term" value="P:cell division"/>
    <property type="evidence" value="ECO:0007669"/>
    <property type="project" value="UniProtKB-KW"/>
</dbReference>
<dbReference type="PaxDb" id="411470-RUMGNA_01578"/>
<dbReference type="GO" id="GO:0009252">
    <property type="term" value="P:peptidoglycan biosynthetic process"/>
    <property type="evidence" value="ECO:0007669"/>
    <property type="project" value="UniProtKB-UniRule"/>
</dbReference>
<evidence type="ECO:0000259" key="15">
    <source>
        <dbReference type="Pfam" id="PF01225"/>
    </source>
</evidence>
<evidence type="ECO:0000256" key="6">
    <source>
        <dbReference type="ARBA" id="ARBA00022618"/>
    </source>
</evidence>
<organism evidence="18 19">
    <name type="scientific">Mediterraneibacter gnavus (strain ATCC 29149 / DSM 114966 / JCM 6515 / VPI C7-9)</name>
    <name type="common">Ruminococcus gnavus</name>
    <dbReference type="NCBI Taxonomy" id="411470"/>
    <lineage>
        <taxon>Bacteria</taxon>
        <taxon>Bacillati</taxon>
        <taxon>Bacillota</taxon>
        <taxon>Clostridia</taxon>
        <taxon>Lachnospirales</taxon>
        <taxon>Lachnospiraceae</taxon>
        <taxon>Mediterraneibacter</taxon>
    </lineage>
</organism>
<dbReference type="NCBIfam" id="TIGR01082">
    <property type="entry name" value="murC"/>
    <property type="match status" value="1"/>
</dbReference>
<dbReference type="Proteomes" id="UP000004410">
    <property type="component" value="Unassembled WGS sequence"/>
</dbReference>
<evidence type="ECO:0000256" key="11">
    <source>
        <dbReference type="ARBA" id="ARBA00023306"/>
    </source>
</evidence>
<comment type="function">
    <text evidence="14">Cell wall formation.</text>
</comment>
<evidence type="ECO:0000256" key="2">
    <source>
        <dbReference type="ARBA" id="ARBA00004752"/>
    </source>
</evidence>
<evidence type="ECO:0000256" key="14">
    <source>
        <dbReference type="HAMAP-Rule" id="MF_00046"/>
    </source>
</evidence>
<dbReference type="eggNOG" id="COG0773">
    <property type="taxonomic scope" value="Bacteria"/>
</dbReference>
<dbReference type="PANTHER" id="PTHR43445:SF3">
    <property type="entry name" value="UDP-N-ACETYLMURAMATE--L-ALANINE LIGASE"/>
    <property type="match status" value="1"/>
</dbReference>
<reference evidence="18 19" key="1">
    <citation type="submission" date="2007-04" db="EMBL/GenBank/DDBJ databases">
        <authorList>
            <person name="Fulton L."/>
            <person name="Clifton S."/>
            <person name="Fulton B."/>
            <person name="Xu J."/>
            <person name="Minx P."/>
            <person name="Pepin K.H."/>
            <person name="Johnson M."/>
            <person name="Thiruvilangam P."/>
            <person name="Bhonagiri V."/>
            <person name="Nash W.E."/>
            <person name="Mardis E.R."/>
            <person name="Wilson R.K."/>
        </authorList>
    </citation>
    <scope>NUCLEOTIDE SEQUENCE [LARGE SCALE GENOMIC DNA]</scope>
    <source>
        <strain evidence="18 19">ATCC 29149</strain>
    </source>
</reference>
<keyword evidence="12 14" id="KW-0961">Cell wall biogenesis/degradation</keyword>
<accession>A7B201</accession>
<comment type="subcellular location">
    <subcellularLocation>
        <location evidence="1 14">Cytoplasm</location>
    </subcellularLocation>
</comment>
<dbReference type="Pfam" id="PF01225">
    <property type="entry name" value="Mur_ligase"/>
    <property type="match status" value="1"/>
</dbReference>
<dbReference type="InterPro" id="IPR013221">
    <property type="entry name" value="Mur_ligase_cen"/>
</dbReference>
<dbReference type="Gene3D" id="3.40.1190.10">
    <property type="entry name" value="Mur-like, catalytic domain"/>
    <property type="match status" value="1"/>
</dbReference>
<dbReference type="GO" id="GO:0008360">
    <property type="term" value="P:regulation of cell shape"/>
    <property type="evidence" value="ECO:0007669"/>
    <property type="project" value="UniProtKB-KW"/>
</dbReference>
<evidence type="ECO:0000256" key="10">
    <source>
        <dbReference type="ARBA" id="ARBA00022984"/>
    </source>
</evidence>
<dbReference type="InterPro" id="IPR036615">
    <property type="entry name" value="Mur_ligase_C_dom_sf"/>
</dbReference>
<dbReference type="Gene3D" id="3.90.190.20">
    <property type="entry name" value="Mur ligase, C-terminal domain"/>
    <property type="match status" value="1"/>
</dbReference>
<dbReference type="InterPro" id="IPR004101">
    <property type="entry name" value="Mur_ligase_C"/>
</dbReference>
<dbReference type="InterPro" id="IPR036565">
    <property type="entry name" value="Mur-like_cat_sf"/>
</dbReference>
<keyword evidence="6 14" id="KW-0132">Cell division</keyword>
<evidence type="ECO:0000256" key="12">
    <source>
        <dbReference type="ARBA" id="ARBA00023316"/>
    </source>
</evidence>
<keyword evidence="11 14" id="KW-0131">Cell cycle</keyword>
<comment type="pathway">
    <text evidence="2 14">Cell wall biogenesis; peptidoglycan biosynthesis.</text>
</comment>
<dbReference type="SUPFAM" id="SSF53244">
    <property type="entry name" value="MurD-like peptide ligases, peptide-binding domain"/>
    <property type="match status" value="1"/>
</dbReference>
<dbReference type="SUPFAM" id="SSF51984">
    <property type="entry name" value="MurCD N-terminal domain"/>
    <property type="match status" value="1"/>
</dbReference>
<dbReference type="SUPFAM" id="SSF53623">
    <property type="entry name" value="MurD-like peptide ligases, catalytic domain"/>
    <property type="match status" value="1"/>
</dbReference>
<dbReference type="Gene3D" id="3.40.50.720">
    <property type="entry name" value="NAD(P)-binding Rossmann-like Domain"/>
    <property type="match status" value="1"/>
</dbReference>
<evidence type="ECO:0000256" key="1">
    <source>
        <dbReference type="ARBA" id="ARBA00004496"/>
    </source>
</evidence>
<keyword evidence="4 14" id="KW-0963">Cytoplasm</keyword>
<feature type="domain" description="Mur ligase C-terminal" evidence="16">
    <location>
        <begin position="347"/>
        <end position="476"/>
    </location>
</feature>
<comment type="similarity">
    <text evidence="14">Belongs to the MurCDEF family.</text>
</comment>
<reference evidence="18 19" key="2">
    <citation type="submission" date="2007-06" db="EMBL/GenBank/DDBJ databases">
        <title>Draft genome sequence of Ruminococcus gnavus (ATCC 29149).</title>
        <authorList>
            <person name="Sudarsanam P."/>
            <person name="Ley R."/>
            <person name="Guruge J."/>
            <person name="Turnbaugh P.J."/>
            <person name="Mahowald M."/>
            <person name="Liep D."/>
            <person name="Gordon J."/>
        </authorList>
    </citation>
    <scope>NUCLEOTIDE SEQUENCE [LARGE SCALE GENOMIC DNA]</scope>
    <source>
        <strain evidence="18 19">ATCC 29149</strain>
    </source>
</reference>
<evidence type="ECO:0000256" key="5">
    <source>
        <dbReference type="ARBA" id="ARBA00022598"/>
    </source>
</evidence>
<name>A7B201_MEDG7</name>
<dbReference type="GO" id="GO:0008763">
    <property type="term" value="F:UDP-N-acetylmuramate-L-alanine ligase activity"/>
    <property type="evidence" value="ECO:0007669"/>
    <property type="project" value="UniProtKB-UniRule"/>
</dbReference>
<dbReference type="PANTHER" id="PTHR43445">
    <property type="entry name" value="UDP-N-ACETYLMURAMATE--L-ALANINE LIGASE-RELATED"/>
    <property type="match status" value="1"/>
</dbReference>
<evidence type="ECO:0000259" key="17">
    <source>
        <dbReference type="Pfam" id="PF08245"/>
    </source>
</evidence>
<dbReference type="GO" id="GO:0005737">
    <property type="term" value="C:cytoplasm"/>
    <property type="evidence" value="ECO:0007669"/>
    <property type="project" value="UniProtKB-SubCell"/>
</dbReference>
<dbReference type="GO" id="GO:0005524">
    <property type="term" value="F:ATP binding"/>
    <property type="evidence" value="ECO:0007669"/>
    <property type="project" value="UniProtKB-UniRule"/>
</dbReference>
<dbReference type="InterPro" id="IPR000713">
    <property type="entry name" value="Mur_ligase_N"/>
</dbReference>
<feature type="domain" description="Mur ligase N-terminal catalytic" evidence="15">
    <location>
        <begin position="40"/>
        <end position="139"/>
    </location>
</feature>
<dbReference type="GO" id="GO:0071555">
    <property type="term" value="P:cell wall organization"/>
    <property type="evidence" value="ECO:0007669"/>
    <property type="project" value="UniProtKB-KW"/>
</dbReference>
<evidence type="ECO:0000313" key="18">
    <source>
        <dbReference type="EMBL" id="EDN78274.1"/>
    </source>
</evidence>
<evidence type="ECO:0000256" key="4">
    <source>
        <dbReference type="ARBA" id="ARBA00022490"/>
    </source>
</evidence>
<evidence type="ECO:0000256" key="8">
    <source>
        <dbReference type="ARBA" id="ARBA00022840"/>
    </source>
</evidence>
<comment type="caution">
    <text evidence="18">The sequence shown here is derived from an EMBL/GenBank/DDBJ whole genome shotgun (WGS) entry which is preliminary data.</text>
</comment>